<protein>
    <submittedName>
        <fullName evidence="2">Putative lipase</fullName>
        <ecNumber evidence="2">3.1.1.-</ecNumber>
    </submittedName>
</protein>
<evidence type="ECO:0000313" key="3">
    <source>
        <dbReference type="Proteomes" id="UP000011863"/>
    </source>
</evidence>
<keyword evidence="2" id="KW-0378">Hydrolase</keyword>
<reference evidence="2 3" key="1">
    <citation type="journal article" date="2013" name="Int. J. Syst. Evol. Microbiol.">
        <title>Ilumatobacter nonamiense sp. nov. and Ilumatobacter coccineum sp. nov., isolated from seashore sand.</title>
        <authorList>
            <person name="Matsumoto A."/>
            <person name="Kasai H."/>
            <person name="Matsuo Y."/>
            <person name="Shizuri Y."/>
            <person name="Ichikawa N."/>
            <person name="Fujita N."/>
            <person name="Omura S."/>
            <person name="Takahashi Y."/>
        </authorList>
    </citation>
    <scope>NUCLEOTIDE SEQUENCE [LARGE SCALE GENOMIC DNA]</scope>
    <source>
        <strain evidence="3">NBRC 103263 / KCTC 29153 / YM16-304</strain>
    </source>
</reference>
<dbReference type="AlphaFoldDB" id="A0A6C7EB37"/>
<dbReference type="SUPFAM" id="SSF53474">
    <property type="entry name" value="alpha/beta-Hydrolases"/>
    <property type="match status" value="1"/>
</dbReference>
<dbReference type="Gene3D" id="3.40.50.1820">
    <property type="entry name" value="alpha/beta hydrolase"/>
    <property type="match status" value="1"/>
</dbReference>
<dbReference type="InterPro" id="IPR029058">
    <property type="entry name" value="AB_hydrolase_fold"/>
</dbReference>
<dbReference type="EMBL" id="AP012057">
    <property type="protein sequence ID" value="BAN03691.1"/>
    <property type="molecule type" value="Genomic_DNA"/>
</dbReference>
<dbReference type="PANTHER" id="PTHR11614">
    <property type="entry name" value="PHOSPHOLIPASE-RELATED"/>
    <property type="match status" value="1"/>
</dbReference>
<dbReference type="KEGG" id="aym:YM304_33770"/>
<evidence type="ECO:0000313" key="2">
    <source>
        <dbReference type="EMBL" id="BAN03691.1"/>
    </source>
</evidence>
<dbReference type="EC" id="3.1.1.-" evidence="2"/>
<dbReference type="InterPro" id="IPR000073">
    <property type="entry name" value="AB_hydrolase_1"/>
</dbReference>
<dbReference type="PRINTS" id="PR00111">
    <property type="entry name" value="ABHYDROLASE"/>
</dbReference>
<name>A0A6C7EB37_ILUCY</name>
<organism evidence="2 3">
    <name type="scientific">Ilumatobacter coccineus (strain NBRC 103263 / KCTC 29153 / YM16-304)</name>
    <dbReference type="NCBI Taxonomy" id="1313172"/>
    <lineage>
        <taxon>Bacteria</taxon>
        <taxon>Bacillati</taxon>
        <taxon>Actinomycetota</taxon>
        <taxon>Acidimicrobiia</taxon>
        <taxon>Acidimicrobiales</taxon>
        <taxon>Ilumatobacteraceae</taxon>
        <taxon>Ilumatobacter</taxon>
    </lineage>
</organism>
<dbReference type="InterPro" id="IPR051044">
    <property type="entry name" value="MAG_DAG_Lipase"/>
</dbReference>
<dbReference type="GO" id="GO:0016787">
    <property type="term" value="F:hydrolase activity"/>
    <property type="evidence" value="ECO:0007669"/>
    <property type="project" value="UniProtKB-KW"/>
</dbReference>
<keyword evidence="3" id="KW-1185">Reference proteome</keyword>
<dbReference type="RefSeq" id="WP_015442938.1">
    <property type="nucleotide sequence ID" value="NC_020520.1"/>
</dbReference>
<sequence length="273" mass="29431">MIASTTSHASTVDGLELLVRHWAPAATPARAAMVLVHGIGEHSGRYEHVGATFATAGVDVVSYDQRGFGLSEGRRAYVDSFDDFVGDLESFVVRQRALELPVILMGHSLGGLVATTYLVSDRPQPDLAVLSSPALAAELPAWQRTLAPAVGTILPGLRLPADFDGSVLSRDEQVQRAYETDPLRESSSTARLGRETLRAMGAANDSLARLQVPTYVFHGSDDTLVPPSASEPLAALPNVTRRVWDGLRHECMNEPERDEVLAAIVAWLDDRLA</sequence>
<accession>A0A6C7EB37</accession>
<dbReference type="Proteomes" id="UP000011863">
    <property type="component" value="Chromosome"/>
</dbReference>
<feature type="domain" description="Serine aminopeptidase S33" evidence="1">
    <location>
        <begin position="28"/>
        <end position="256"/>
    </location>
</feature>
<dbReference type="Pfam" id="PF12146">
    <property type="entry name" value="Hydrolase_4"/>
    <property type="match status" value="1"/>
</dbReference>
<evidence type="ECO:0000259" key="1">
    <source>
        <dbReference type="Pfam" id="PF12146"/>
    </source>
</evidence>
<dbReference type="InterPro" id="IPR022742">
    <property type="entry name" value="Hydrolase_4"/>
</dbReference>
<proteinExistence type="predicted"/>
<gene>
    <name evidence="2" type="ORF">YM304_33770</name>
</gene>